<dbReference type="PROSITE" id="PS01124">
    <property type="entry name" value="HTH_ARAC_FAMILY_2"/>
    <property type="match status" value="1"/>
</dbReference>
<dbReference type="EMBL" id="JAMZEB010000001">
    <property type="protein sequence ID" value="MCP2353151.1"/>
    <property type="molecule type" value="Genomic_DNA"/>
</dbReference>
<dbReference type="Proteomes" id="UP001139648">
    <property type="component" value="Unassembled WGS sequence"/>
</dbReference>
<dbReference type="SUPFAM" id="SSF46689">
    <property type="entry name" value="Homeodomain-like"/>
    <property type="match status" value="2"/>
</dbReference>
<evidence type="ECO:0000313" key="5">
    <source>
        <dbReference type="EMBL" id="MCP2353151.1"/>
    </source>
</evidence>
<dbReference type="Gene3D" id="3.40.50.880">
    <property type="match status" value="1"/>
</dbReference>
<accession>A0A9X2G6H7</accession>
<dbReference type="Pfam" id="PF12833">
    <property type="entry name" value="HTH_18"/>
    <property type="match status" value="1"/>
</dbReference>
<dbReference type="InterPro" id="IPR002818">
    <property type="entry name" value="DJ-1/PfpI"/>
</dbReference>
<evidence type="ECO:0000256" key="3">
    <source>
        <dbReference type="SAM" id="MobiDB-lite"/>
    </source>
</evidence>
<evidence type="ECO:0000313" key="6">
    <source>
        <dbReference type="Proteomes" id="UP001139648"/>
    </source>
</evidence>
<dbReference type="Pfam" id="PF01965">
    <property type="entry name" value="DJ-1_PfpI"/>
    <property type="match status" value="1"/>
</dbReference>
<evidence type="ECO:0000259" key="4">
    <source>
        <dbReference type="PROSITE" id="PS01124"/>
    </source>
</evidence>
<keyword evidence="2" id="KW-0804">Transcription</keyword>
<name>A0A9X2G6H7_9ACTN</name>
<dbReference type="AlphaFoldDB" id="A0A9X2G6H7"/>
<dbReference type="PANTHER" id="PTHR43130:SF3">
    <property type="entry name" value="HTH-TYPE TRANSCRIPTIONAL REGULATOR RV1931C"/>
    <property type="match status" value="1"/>
</dbReference>
<organism evidence="5 6">
    <name type="scientific">Nonomuraea thailandensis</name>
    <dbReference type="NCBI Taxonomy" id="1188745"/>
    <lineage>
        <taxon>Bacteria</taxon>
        <taxon>Bacillati</taxon>
        <taxon>Actinomycetota</taxon>
        <taxon>Actinomycetes</taxon>
        <taxon>Streptosporangiales</taxon>
        <taxon>Streptosporangiaceae</taxon>
        <taxon>Nonomuraea</taxon>
    </lineage>
</organism>
<evidence type="ECO:0000256" key="1">
    <source>
        <dbReference type="ARBA" id="ARBA00023015"/>
    </source>
</evidence>
<dbReference type="InterPro" id="IPR052158">
    <property type="entry name" value="INH-QAR"/>
</dbReference>
<dbReference type="SMART" id="SM00342">
    <property type="entry name" value="HTH_ARAC"/>
    <property type="match status" value="1"/>
</dbReference>
<keyword evidence="1" id="KW-0805">Transcription regulation</keyword>
<dbReference type="Gene3D" id="1.10.10.60">
    <property type="entry name" value="Homeodomain-like"/>
    <property type="match status" value="1"/>
</dbReference>
<comment type="caution">
    <text evidence="5">The sequence shown here is derived from an EMBL/GenBank/DDBJ whole genome shotgun (WGS) entry which is preliminary data.</text>
</comment>
<dbReference type="SUPFAM" id="SSF52317">
    <property type="entry name" value="Class I glutamine amidotransferase-like"/>
    <property type="match status" value="1"/>
</dbReference>
<dbReference type="PANTHER" id="PTHR43130">
    <property type="entry name" value="ARAC-FAMILY TRANSCRIPTIONAL REGULATOR"/>
    <property type="match status" value="1"/>
</dbReference>
<reference evidence="5" key="1">
    <citation type="submission" date="2022-06" db="EMBL/GenBank/DDBJ databases">
        <title>Sequencing the genomes of 1000 actinobacteria strains.</title>
        <authorList>
            <person name="Klenk H.-P."/>
        </authorList>
    </citation>
    <scope>NUCLEOTIDE SEQUENCE</scope>
    <source>
        <strain evidence="5">DSM 46694</strain>
    </source>
</reference>
<protein>
    <submittedName>
        <fullName evidence="5">Transcriptional regulator GlxA family with amidase domain</fullName>
    </submittedName>
</protein>
<feature type="region of interest" description="Disordered" evidence="3">
    <location>
        <begin position="322"/>
        <end position="343"/>
    </location>
</feature>
<dbReference type="GO" id="GO:0043565">
    <property type="term" value="F:sequence-specific DNA binding"/>
    <property type="evidence" value="ECO:0007669"/>
    <property type="project" value="InterPro"/>
</dbReference>
<gene>
    <name evidence="5" type="ORF">HD597_000171</name>
</gene>
<dbReference type="GO" id="GO:0003700">
    <property type="term" value="F:DNA-binding transcription factor activity"/>
    <property type="evidence" value="ECO:0007669"/>
    <property type="project" value="InterPro"/>
</dbReference>
<feature type="domain" description="HTH araC/xylS-type" evidence="4">
    <location>
        <begin position="223"/>
        <end position="321"/>
    </location>
</feature>
<dbReference type="InterPro" id="IPR029062">
    <property type="entry name" value="Class_I_gatase-like"/>
</dbReference>
<evidence type="ECO:0000256" key="2">
    <source>
        <dbReference type="ARBA" id="ARBA00023163"/>
    </source>
</evidence>
<sequence length="343" mass="37618">MHRVAVLAVDRVDSLDLAIPLQVFGLAHTLDKAPGALFGEPLYETLVCGERRSLRVTGAGGVELFRMTAPHLLDVVRTADTIVVAGSNEDREPARAVIQCLQDAHERGVRIASICSGAVILAAAGLLNGRSATTHWSSAARLAERYPNVNVDPDVLFVDEGDVLTSAGAATGLDLCLHMVRTDFGSAIAAEVARHTVIAPQRDGGQAQFIIHPQPGPDHGSLEPTMRWIRDRLSEPITLADMASHAAVSPRTLNRRFREQTGTTPQRWLLLQRIHLAQEFLETSDLSVEEVARRCGFGTSMNLRQHFAKYVYTSPNRYRQTFNPADQRRLHQPHAPSSPSPER</sequence>
<dbReference type="InterPro" id="IPR018060">
    <property type="entry name" value="HTH_AraC"/>
</dbReference>
<keyword evidence="6" id="KW-1185">Reference proteome</keyword>
<dbReference type="CDD" id="cd03137">
    <property type="entry name" value="GATase1_AraC_1"/>
    <property type="match status" value="1"/>
</dbReference>
<proteinExistence type="predicted"/>
<dbReference type="InterPro" id="IPR009057">
    <property type="entry name" value="Homeodomain-like_sf"/>
</dbReference>
<dbReference type="RefSeq" id="WP_253739581.1">
    <property type="nucleotide sequence ID" value="NZ_BAABKA010000086.1"/>
</dbReference>